<evidence type="ECO:0000256" key="1">
    <source>
        <dbReference type="SAM" id="Phobius"/>
    </source>
</evidence>
<organism evidence="3 4">
    <name type="scientific">Bacillus timonensis</name>
    <dbReference type="NCBI Taxonomy" id="1033734"/>
    <lineage>
        <taxon>Bacteria</taxon>
        <taxon>Bacillati</taxon>
        <taxon>Bacillota</taxon>
        <taxon>Bacilli</taxon>
        <taxon>Bacillales</taxon>
        <taxon>Bacillaceae</taxon>
        <taxon>Bacillus</taxon>
    </lineage>
</organism>
<name>A0A4S3PKZ5_9BACI</name>
<gene>
    <name evidence="3" type="ORF">E1I69_19880</name>
</gene>
<protein>
    <submittedName>
        <fullName evidence="3">Uncharacterized protein</fullName>
    </submittedName>
</protein>
<reference evidence="3 4" key="1">
    <citation type="journal article" date="2019" name="Indoor Air">
        <title>Impacts of indoor surface finishes on bacterial viability.</title>
        <authorList>
            <person name="Hu J."/>
            <person name="Maamar S.B."/>
            <person name="Glawe A.J."/>
            <person name="Gottel N."/>
            <person name="Gilbert J.A."/>
            <person name="Hartmann E.M."/>
        </authorList>
    </citation>
    <scope>NUCLEOTIDE SEQUENCE [LARGE SCALE GENOMIC DNA]</scope>
    <source>
        <strain evidence="3 4">AF060A6</strain>
    </source>
</reference>
<sequence>MKKGLLLTLLISCFAFFTFLSTASAAGESDFIKAVNEKLKEVNYYANGSAEIVNSISKEAEITKVVTADDPGTKENEEKIDTYQANVVVGHVAYKLKRDSIFYIQKHEFFYYDVDNQEFLTLGNFPEDEEINALFTDYMDAGHKAGITLTSNLLFTLFVLLAVLGVPMLIMMFHNKAIPVPMVRNNSVM</sequence>
<keyword evidence="1" id="KW-1133">Transmembrane helix</keyword>
<accession>A0A4S3PKZ5</accession>
<dbReference type="EMBL" id="SLUB01000053">
    <property type="protein sequence ID" value="THE10140.1"/>
    <property type="molecule type" value="Genomic_DNA"/>
</dbReference>
<evidence type="ECO:0000256" key="2">
    <source>
        <dbReference type="SAM" id="SignalP"/>
    </source>
</evidence>
<feature type="signal peptide" evidence="2">
    <location>
        <begin position="1"/>
        <end position="25"/>
    </location>
</feature>
<evidence type="ECO:0000313" key="4">
    <source>
        <dbReference type="Proteomes" id="UP000306477"/>
    </source>
</evidence>
<dbReference type="Proteomes" id="UP000306477">
    <property type="component" value="Unassembled WGS sequence"/>
</dbReference>
<dbReference type="RefSeq" id="WP_136381312.1">
    <property type="nucleotide sequence ID" value="NZ_SLUB01000053.1"/>
</dbReference>
<evidence type="ECO:0000313" key="3">
    <source>
        <dbReference type="EMBL" id="THE10140.1"/>
    </source>
</evidence>
<keyword evidence="4" id="KW-1185">Reference proteome</keyword>
<keyword evidence="1" id="KW-0812">Transmembrane</keyword>
<feature type="transmembrane region" description="Helical" evidence="1">
    <location>
        <begin position="153"/>
        <end position="174"/>
    </location>
</feature>
<comment type="caution">
    <text evidence="3">The sequence shown here is derived from an EMBL/GenBank/DDBJ whole genome shotgun (WGS) entry which is preliminary data.</text>
</comment>
<dbReference type="AlphaFoldDB" id="A0A4S3PKZ5"/>
<dbReference type="OrthoDB" id="2844004at2"/>
<keyword evidence="1" id="KW-0472">Membrane</keyword>
<proteinExistence type="predicted"/>
<feature type="chain" id="PRO_5020969194" evidence="2">
    <location>
        <begin position="26"/>
        <end position="189"/>
    </location>
</feature>
<keyword evidence="2" id="KW-0732">Signal</keyword>